<name>A0A1I3K7M3_9BACL</name>
<keyword evidence="2" id="KW-1185">Reference proteome</keyword>
<dbReference type="NCBIfam" id="TIGR02118">
    <property type="entry name" value="EthD family reductase"/>
    <property type="match status" value="1"/>
</dbReference>
<dbReference type="OrthoDB" id="2991064at2"/>
<accession>A0A1I3K7M3</accession>
<dbReference type="AlphaFoldDB" id="A0A1I3K7M3"/>
<protein>
    <recommendedName>
        <fullName evidence="3">EthD domain-containing protein</fullName>
    </recommendedName>
</protein>
<dbReference type="InterPro" id="IPR011008">
    <property type="entry name" value="Dimeric_a/b-barrel"/>
</dbReference>
<organism evidence="1 2">
    <name type="scientific">Thermoflavimicrobium dichotomicum</name>
    <dbReference type="NCBI Taxonomy" id="46223"/>
    <lineage>
        <taxon>Bacteria</taxon>
        <taxon>Bacillati</taxon>
        <taxon>Bacillota</taxon>
        <taxon>Bacilli</taxon>
        <taxon>Bacillales</taxon>
        <taxon>Thermoactinomycetaceae</taxon>
        <taxon>Thermoflavimicrobium</taxon>
    </lineage>
</organism>
<dbReference type="Proteomes" id="UP000199545">
    <property type="component" value="Unassembled WGS sequence"/>
</dbReference>
<reference evidence="1 2" key="1">
    <citation type="submission" date="2016-10" db="EMBL/GenBank/DDBJ databases">
        <authorList>
            <person name="de Groot N.N."/>
        </authorList>
    </citation>
    <scope>NUCLEOTIDE SEQUENCE [LARGE SCALE GENOMIC DNA]</scope>
    <source>
        <strain evidence="1 2">DSM 44778</strain>
    </source>
</reference>
<dbReference type="EMBL" id="FORR01000001">
    <property type="protein sequence ID" value="SFI68340.1"/>
    <property type="molecule type" value="Genomic_DNA"/>
</dbReference>
<dbReference type="RefSeq" id="WP_093227419.1">
    <property type="nucleotide sequence ID" value="NZ_FORR01000001.1"/>
</dbReference>
<dbReference type="SUPFAM" id="SSF54909">
    <property type="entry name" value="Dimeric alpha+beta barrel"/>
    <property type="match status" value="1"/>
</dbReference>
<dbReference type="STRING" id="46223.SAMN05421852_101361"/>
<dbReference type="GO" id="GO:0016491">
    <property type="term" value="F:oxidoreductase activity"/>
    <property type="evidence" value="ECO:0007669"/>
    <property type="project" value="InterPro"/>
</dbReference>
<evidence type="ECO:0008006" key="3">
    <source>
        <dbReference type="Google" id="ProtNLM"/>
    </source>
</evidence>
<dbReference type="Gene3D" id="3.30.70.100">
    <property type="match status" value="1"/>
</dbReference>
<evidence type="ECO:0000313" key="2">
    <source>
        <dbReference type="Proteomes" id="UP000199545"/>
    </source>
</evidence>
<sequence>MYKIITLYKEIPDMSSFEDFYYHEFLPKLLKINGVIKVGVTHLFPSGISAERDHQKEKNYSMLAEIYFESPEAFESAIHSHEGIELVGKMLEVAGEYITAYVGKESVYSGVRV</sequence>
<evidence type="ECO:0000313" key="1">
    <source>
        <dbReference type="EMBL" id="SFI68340.1"/>
    </source>
</evidence>
<gene>
    <name evidence="1" type="ORF">SAMN05421852_101361</name>
</gene>
<proteinExistence type="predicted"/>
<dbReference type="InterPro" id="IPR009799">
    <property type="entry name" value="EthD_dom"/>
</dbReference>